<reference evidence="7" key="1">
    <citation type="journal article" date="2023" name="Mol. Phylogenet. Evol.">
        <title>Genome-scale phylogeny and comparative genomics of the fungal order Sordariales.</title>
        <authorList>
            <person name="Hensen N."/>
            <person name="Bonometti L."/>
            <person name="Westerberg I."/>
            <person name="Brannstrom I.O."/>
            <person name="Guillou S."/>
            <person name="Cros-Aarteil S."/>
            <person name="Calhoun S."/>
            <person name="Haridas S."/>
            <person name="Kuo A."/>
            <person name="Mondo S."/>
            <person name="Pangilinan J."/>
            <person name="Riley R."/>
            <person name="LaButti K."/>
            <person name="Andreopoulos B."/>
            <person name="Lipzen A."/>
            <person name="Chen C."/>
            <person name="Yan M."/>
            <person name="Daum C."/>
            <person name="Ng V."/>
            <person name="Clum A."/>
            <person name="Steindorff A."/>
            <person name="Ohm R.A."/>
            <person name="Martin F."/>
            <person name="Silar P."/>
            <person name="Natvig D.O."/>
            <person name="Lalanne C."/>
            <person name="Gautier V."/>
            <person name="Ament-Velasquez S.L."/>
            <person name="Kruys A."/>
            <person name="Hutchinson M.I."/>
            <person name="Powell A.J."/>
            <person name="Barry K."/>
            <person name="Miller A.N."/>
            <person name="Grigoriev I.V."/>
            <person name="Debuchy R."/>
            <person name="Gladieux P."/>
            <person name="Hiltunen Thoren M."/>
            <person name="Johannesson H."/>
        </authorList>
    </citation>
    <scope>NUCLEOTIDE SEQUENCE</scope>
    <source>
        <strain evidence="7">CBS 168.71</strain>
    </source>
</reference>
<dbReference type="InterPro" id="IPR026992">
    <property type="entry name" value="DIOX_N"/>
</dbReference>
<dbReference type="PANTHER" id="PTHR10209:SF886">
    <property type="entry name" value="UPF0676 PROTEIN C1494.01"/>
    <property type="match status" value="1"/>
</dbReference>
<evidence type="ECO:0000259" key="6">
    <source>
        <dbReference type="PROSITE" id="PS51471"/>
    </source>
</evidence>
<dbReference type="Pfam" id="PF14226">
    <property type="entry name" value="DIOX_N"/>
    <property type="match status" value="1"/>
</dbReference>
<accession>A0AAE0HMQ1</accession>
<comment type="caution">
    <text evidence="7">The sequence shown here is derived from an EMBL/GenBank/DDBJ whole genome shotgun (WGS) entry which is preliminary data.</text>
</comment>
<evidence type="ECO:0000313" key="7">
    <source>
        <dbReference type="EMBL" id="KAK3299379.1"/>
    </source>
</evidence>
<dbReference type="PROSITE" id="PS51471">
    <property type="entry name" value="FE2OG_OXY"/>
    <property type="match status" value="1"/>
</dbReference>
<dbReference type="InterPro" id="IPR044861">
    <property type="entry name" value="IPNS-like_FE2OG_OXY"/>
</dbReference>
<dbReference type="GO" id="GO:0046872">
    <property type="term" value="F:metal ion binding"/>
    <property type="evidence" value="ECO:0007669"/>
    <property type="project" value="UniProtKB-KW"/>
</dbReference>
<organism evidence="7 8">
    <name type="scientific">Chaetomium fimeti</name>
    <dbReference type="NCBI Taxonomy" id="1854472"/>
    <lineage>
        <taxon>Eukaryota</taxon>
        <taxon>Fungi</taxon>
        <taxon>Dikarya</taxon>
        <taxon>Ascomycota</taxon>
        <taxon>Pezizomycotina</taxon>
        <taxon>Sordariomycetes</taxon>
        <taxon>Sordariomycetidae</taxon>
        <taxon>Sordariales</taxon>
        <taxon>Chaetomiaceae</taxon>
        <taxon>Chaetomium</taxon>
    </lineage>
</organism>
<sequence length="373" mass="39899">MAKIANIPVIDISGDDQARVAKDLVEAAIEHGFVYIKNTGQDIPVAAIDGAFEISKKLFEAPLSEKQACTIQKNNRGWSGMNSETLDPANQRVGDFKEAFNFGDFLAHKAQQPLPPTLTAPDEAAISAFRDLCYHLSLKLLHLLGTGLAVTPPTFFTSAHERARGASGTILRFLRYPPRSALPLPSKVGEGEEEDDDVRAGAHSDYGSLTLLFRLRGQPGLEVLRADGRTWAPVAVTPPGTEGDAAPPVLVNIGDLLAYWTGGLLRSTVHRVVFPAAATEGGGDAEGGVATGGVVTGEGEGAATRYSIAYFCHPFGGAELGPVPSERVRGYKGGLAQGNPYAERRVMTADEHLMMRLKASYAQLYEEKEKEEA</sequence>
<name>A0AAE0HMQ1_9PEZI</name>
<dbReference type="Pfam" id="PF03171">
    <property type="entry name" value="2OG-FeII_Oxy"/>
    <property type="match status" value="1"/>
</dbReference>
<evidence type="ECO:0000256" key="4">
    <source>
        <dbReference type="ARBA" id="ARBA00023004"/>
    </source>
</evidence>
<proteinExistence type="inferred from homology"/>
<dbReference type="EMBL" id="JAUEPN010000002">
    <property type="protein sequence ID" value="KAK3299379.1"/>
    <property type="molecule type" value="Genomic_DNA"/>
</dbReference>
<gene>
    <name evidence="7" type="ORF">B0H64DRAFT_355443</name>
</gene>
<keyword evidence="2 5" id="KW-0479">Metal-binding</keyword>
<keyword evidence="8" id="KW-1185">Reference proteome</keyword>
<dbReference type="GO" id="GO:0044283">
    <property type="term" value="P:small molecule biosynthetic process"/>
    <property type="evidence" value="ECO:0007669"/>
    <property type="project" value="UniProtKB-ARBA"/>
</dbReference>
<feature type="domain" description="Fe2OG dioxygenase" evidence="6">
    <location>
        <begin position="167"/>
        <end position="314"/>
    </location>
</feature>
<dbReference type="SUPFAM" id="SSF51197">
    <property type="entry name" value="Clavaminate synthase-like"/>
    <property type="match status" value="1"/>
</dbReference>
<evidence type="ECO:0000256" key="3">
    <source>
        <dbReference type="ARBA" id="ARBA00023002"/>
    </source>
</evidence>
<evidence type="ECO:0000256" key="2">
    <source>
        <dbReference type="ARBA" id="ARBA00022723"/>
    </source>
</evidence>
<evidence type="ECO:0000313" key="8">
    <source>
        <dbReference type="Proteomes" id="UP001278766"/>
    </source>
</evidence>
<dbReference type="RefSeq" id="XP_062662893.1">
    <property type="nucleotide sequence ID" value="XM_062801558.1"/>
</dbReference>
<keyword evidence="4 5" id="KW-0408">Iron</keyword>
<dbReference type="PANTHER" id="PTHR10209">
    <property type="entry name" value="OXIDOREDUCTASE, 2OG-FE II OXYGENASE FAMILY PROTEIN"/>
    <property type="match status" value="1"/>
</dbReference>
<dbReference type="InterPro" id="IPR005123">
    <property type="entry name" value="Oxoglu/Fe-dep_dioxygenase_dom"/>
</dbReference>
<dbReference type="GeneID" id="87838506"/>
<dbReference type="Gene3D" id="2.60.120.330">
    <property type="entry name" value="B-lactam Antibiotic, Isopenicillin N Synthase, Chain"/>
    <property type="match status" value="1"/>
</dbReference>
<dbReference type="AlphaFoldDB" id="A0AAE0HMQ1"/>
<comment type="similarity">
    <text evidence="1 5">Belongs to the iron/ascorbate-dependent oxidoreductase family.</text>
</comment>
<dbReference type="InterPro" id="IPR027443">
    <property type="entry name" value="IPNS-like_sf"/>
</dbReference>
<keyword evidence="3 5" id="KW-0560">Oxidoreductase</keyword>
<evidence type="ECO:0000256" key="1">
    <source>
        <dbReference type="ARBA" id="ARBA00008056"/>
    </source>
</evidence>
<dbReference type="Proteomes" id="UP001278766">
    <property type="component" value="Unassembled WGS sequence"/>
</dbReference>
<protein>
    <recommendedName>
        <fullName evidence="6">Fe2OG dioxygenase domain-containing protein</fullName>
    </recommendedName>
</protein>
<reference evidence="7" key="2">
    <citation type="submission" date="2023-06" db="EMBL/GenBank/DDBJ databases">
        <authorList>
            <consortium name="Lawrence Berkeley National Laboratory"/>
            <person name="Haridas S."/>
            <person name="Hensen N."/>
            <person name="Bonometti L."/>
            <person name="Westerberg I."/>
            <person name="Brannstrom I.O."/>
            <person name="Guillou S."/>
            <person name="Cros-Aarteil S."/>
            <person name="Calhoun S."/>
            <person name="Kuo A."/>
            <person name="Mondo S."/>
            <person name="Pangilinan J."/>
            <person name="Riley R."/>
            <person name="Labutti K."/>
            <person name="Andreopoulos B."/>
            <person name="Lipzen A."/>
            <person name="Chen C."/>
            <person name="Yanf M."/>
            <person name="Daum C."/>
            <person name="Ng V."/>
            <person name="Clum A."/>
            <person name="Steindorff A."/>
            <person name="Ohm R."/>
            <person name="Martin F."/>
            <person name="Silar P."/>
            <person name="Natvig D."/>
            <person name="Lalanne C."/>
            <person name="Gautier V."/>
            <person name="Ament-Velasquez S.L."/>
            <person name="Kruys A."/>
            <person name="Hutchinson M.I."/>
            <person name="Powell A.J."/>
            <person name="Barry K."/>
            <person name="Miller A.N."/>
            <person name="Grigoriev I.V."/>
            <person name="Debuchy R."/>
            <person name="Gladieux P."/>
            <person name="Thoren M.H."/>
            <person name="Johannesson H."/>
        </authorList>
    </citation>
    <scope>NUCLEOTIDE SEQUENCE</scope>
    <source>
        <strain evidence="7">CBS 168.71</strain>
    </source>
</reference>
<dbReference type="FunFam" id="2.60.120.330:FF:000051">
    <property type="entry name" value="Clavaminate synthase-like protein"/>
    <property type="match status" value="1"/>
</dbReference>
<evidence type="ECO:0000256" key="5">
    <source>
        <dbReference type="RuleBase" id="RU003682"/>
    </source>
</evidence>
<dbReference type="GO" id="GO:0016491">
    <property type="term" value="F:oxidoreductase activity"/>
    <property type="evidence" value="ECO:0007669"/>
    <property type="project" value="UniProtKB-KW"/>
</dbReference>